<feature type="compositionally biased region" description="Polar residues" evidence="1">
    <location>
        <begin position="17"/>
        <end position="31"/>
    </location>
</feature>
<reference evidence="2 3" key="1">
    <citation type="journal article" date="2012" name="PLoS ONE">
        <title>Genome sequence and transcriptome analysis of the radioresistant bacterium Deinococcus gobiensis: insights into the extreme environmental adaptations.</title>
        <authorList>
            <person name="Yuan M."/>
            <person name="Chen M."/>
            <person name="Zhang W."/>
            <person name="Lu W."/>
            <person name="Wang J."/>
            <person name="Yang M."/>
            <person name="Zhao P."/>
            <person name="Tang R."/>
            <person name="Li X."/>
            <person name="Hao Y."/>
            <person name="Zhou Z."/>
            <person name="Zhan Y."/>
            <person name="Yu H."/>
            <person name="Teng C."/>
            <person name="Yan Y."/>
            <person name="Ping S."/>
            <person name="Wang Y."/>
            <person name="Lin M."/>
        </authorList>
    </citation>
    <scope>NUCLEOTIDE SEQUENCE [LARGE SCALE GENOMIC DNA]</scope>
    <source>
        <strain evidence="3">DSM 21396 / JCM 16679 / CGMCC 1.7299 / I-0</strain>
        <plasmid evidence="2">P5</plasmid>
    </source>
</reference>
<keyword evidence="3" id="KW-1185">Reference proteome</keyword>
<accession>H8H3S7</accession>
<gene>
    <name evidence="2" type="ordered locus">DGo_PE0030</name>
</gene>
<evidence type="ECO:0000313" key="2">
    <source>
        <dbReference type="EMBL" id="AFD28174.1"/>
    </source>
</evidence>
<feature type="region of interest" description="Disordered" evidence="1">
    <location>
        <begin position="14"/>
        <end position="67"/>
    </location>
</feature>
<dbReference type="KEGG" id="dgo:DGo_PE0030"/>
<evidence type="ECO:0000313" key="3">
    <source>
        <dbReference type="Proteomes" id="UP000007575"/>
    </source>
</evidence>
<dbReference type="HOGENOM" id="CLU_2805337_0_0_0"/>
<dbReference type="AntiFam" id="ANF00006">
    <property type="entry name" value="Translation of CRISPR region"/>
</dbReference>
<evidence type="ECO:0000256" key="1">
    <source>
        <dbReference type="SAM" id="MobiDB-lite"/>
    </source>
</evidence>
<dbReference type="EMBL" id="CP002196">
    <property type="protein sequence ID" value="AFD28174.1"/>
    <property type="molecule type" value="Genomic_DNA"/>
</dbReference>
<geneLocation type="plasmid" evidence="2 3">
    <name>P5</name>
</geneLocation>
<dbReference type="AlphaFoldDB" id="H8H3S7"/>
<organism evidence="2 3">
    <name type="scientific">Deinococcus gobiensis (strain DSM 21396 / JCM 16679 / CGMCC 1.7299 / I-0)</name>
    <dbReference type="NCBI Taxonomy" id="745776"/>
    <lineage>
        <taxon>Bacteria</taxon>
        <taxon>Thermotogati</taxon>
        <taxon>Deinococcota</taxon>
        <taxon>Deinococci</taxon>
        <taxon>Deinococcales</taxon>
        <taxon>Deinococcaceae</taxon>
        <taxon>Deinococcus</taxon>
    </lineage>
</organism>
<proteinExistence type="predicted"/>
<keyword evidence="2" id="KW-0614">Plasmid</keyword>
<name>H8H3S7_DEIGI</name>
<sequence length="67" mass="6979">MTPVLTVHEYRSIPTPVGNTSEASGAAQSKSVHPHACGEHPATQAAHRTLAGPSPRLWGTRGLLGAR</sequence>
<dbReference type="AntiFam" id="ANF00057">
    <property type="entry name" value="Translation of E. coli type CRISPR repeat"/>
</dbReference>
<dbReference type="Proteomes" id="UP000007575">
    <property type="component" value="Plasmid P5"/>
</dbReference>
<protein>
    <submittedName>
        <fullName evidence="2">Uncharacterized protein</fullName>
    </submittedName>
</protein>